<reference evidence="3 4" key="1">
    <citation type="submission" date="2020-08" db="EMBL/GenBank/DDBJ databases">
        <authorList>
            <person name="Hejnol A."/>
        </authorList>
    </citation>
    <scope>NUCLEOTIDE SEQUENCE [LARGE SCALE GENOMIC DNA]</scope>
</reference>
<sequence>MSDSEEESPDKQVKIVILGDGASGKTSISTRYSGESFGKLYKQTVGVDFFLKRIVLPNNVHVTIQVWDIGGQTLGGEMLDKYIYGANGVLLVYDITNANSFENLSDWKVQVEKLISSKRDAKMPHFALVANKVDLEHLRVVKPDKHMQFVKDHKMSSHFVSAKTGDSVNLCFKRIAAEILNVKLSKADLDSSQPVVKAEIVPSVGVRGPSRPLSSQRSSLCTIQ</sequence>
<keyword evidence="2" id="KW-0547">Nucleotide-binding</keyword>
<organism evidence="3 4">
    <name type="scientific">Dimorphilus gyrociliatus</name>
    <dbReference type="NCBI Taxonomy" id="2664684"/>
    <lineage>
        <taxon>Eukaryota</taxon>
        <taxon>Metazoa</taxon>
        <taxon>Spiralia</taxon>
        <taxon>Lophotrochozoa</taxon>
        <taxon>Annelida</taxon>
        <taxon>Polychaeta</taxon>
        <taxon>Polychaeta incertae sedis</taxon>
        <taxon>Dinophilidae</taxon>
        <taxon>Dimorphilus</taxon>
    </lineage>
</organism>
<dbReference type="PROSITE" id="PS51421">
    <property type="entry name" value="RAS"/>
    <property type="match status" value="1"/>
</dbReference>
<protein>
    <submittedName>
        <fullName evidence="3">DgyrCDS2521</fullName>
    </submittedName>
</protein>
<comment type="similarity">
    <text evidence="1">Belongs to the small GTPase superfamily. Rab family.</text>
</comment>
<dbReference type="OrthoDB" id="6585768at2759"/>
<proteinExistence type="inferred from homology"/>
<dbReference type="SUPFAM" id="SSF52540">
    <property type="entry name" value="P-loop containing nucleoside triphosphate hydrolases"/>
    <property type="match status" value="1"/>
</dbReference>
<dbReference type="Proteomes" id="UP000549394">
    <property type="component" value="Unassembled WGS sequence"/>
</dbReference>
<evidence type="ECO:0000256" key="2">
    <source>
        <dbReference type="ARBA" id="ARBA00022741"/>
    </source>
</evidence>
<dbReference type="GO" id="GO:0005525">
    <property type="term" value="F:GTP binding"/>
    <property type="evidence" value="ECO:0007669"/>
    <property type="project" value="InterPro"/>
</dbReference>
<dbReference type="Gene3D" id="3.40.50.300">
    <property type="entry name" value="P-loop containing nucleotide triphosphate hydrolases"/>
    <property type="match status" value="1"/>
</dbReference>
<dbReference type="AlphaFoldDB" id="A0A7I8VCH9"/>
<dbReference type="SMART" id="SM00175">
    <property type="entry name" value="RAB"/>
    <property type="match status" value="1"/>
</dbReference>
<dbReference type="EMBL" id="CAJFCJ010000003">
    <property type="protein sequence ID" value="CAD5113347.1"/>
    <property type="molecule type" value="Genomic_DNA"/>
</dbReference>
<dbReference type="InterPro" id="IPR027417">
    <property type="entry name" value="P-loop_NTPase"/>
</dbReference>
<dbReference type="PANTHER" id="PTHR47978">
    <property type="match status" value="1"/>
</dbReference>
<comment type="caution">
    <text evidence="3">The sequence shown here is derived from an EMBL/GenBank/DDBJ whole genome shotgun (WGS) entry which is preliminary data.</text>
</comment>
<gene>
    <name evidence="3" type="ORF">DGYR_LOCUS2356</name>
</gene>
<evidence type="ECO:0000313" key="4">
    <source>
        <dbReference type="Proteomes" id="UP000549394"/>
    </source>
</evidence>
<accession>A0A7I8VCH9</accession>
<evidence type="ECO:0000313" key="3">
    <source>
        <dbReference type="EMBL" id="CAD5113347.1"/>
    </source>
</evidence>
<dbReference type="Pfam" id="PF00071">
    <property type="entry name" value="Ras"/>
    <property type="match status" value="1"/>
</dbReference>
<dbReference type="NCBIfam" id="TIGR00231">
    <property type="entry name" value="small_GTP"/>
    <property type="match status" value="1"/>
</dbReference>
<dbReference type="GO" id="GO:0003924">
    <property type="term" value="F:GTPase activity"/>
    <property type="evidence" value="ECO:0007669"/>
    <property type="project" value="InterPro"/>
</dbReference>
<dbReference type="PROSITE" id="PS51419">
    <property type="entry name" value="RAB"/>
    <property type="match status" value="1"/>
</dbReference>
<dbReference type="SMART" id="SM00174">
    <property type="entry name" value="RHO"/>
    <property type="match status" value="1"/>
</dbReference>
<dbReference type="InterPro" id="IPR001806">
    <property type="entry name" value="Small_GTPase"/>
</dbReference>
<keyword evidence="4" id="KW-1185">Reference proteome</keyword>
<evidence type="ECO:0000256" key="1">
    <source>
        <dbReference type="ARBA" id="ARBA00006270"/>
    </source>
</evidence>
<dbReference type="PRINTS" id="PR00449">
    <property type="entry name" value="RASTRNSFRMNG"/>
</dbReference>
<dbReference type="FunFam" id="3.40.50.300:FF:001508">
    <property type="entry name" value="Small GTP-binding protein Rab28, putative"/>
    <property type="match status" value="1"/>
</dbReference>
<dbReference type="SMART" id="SM00173">
    <property type="entry name" value="RAS"/>
    <property type="match status" value="1"/>
</dbReference>
<dbReference type="InterPro" id="IPR005225">
    <property type="entry name" value="Small_GTP-bd"/>
</dbReference>
<name>A0A7I8VCH9_9ANNE</name>